<dbReference type="SMART" id="SM00642">
    <property type="entry name" value="Aamy"/>
    <property type="match status" value="1"/>
</dbReference>
<dbReference type="PANTHER" id="PTHR46673">
    <property type="entry name" value="4F2 CELL-SURFACE ANTIGEN HEAVY CHAIN"/>
    <property type="match status" value="1"/>
</dbReference>
<dbReference type="RefSeq" id="XP_013090052.2">
    <property type="nucleotide sequence ID" value="XM_013234598.2"/>
</dbReference>
<dbReference type="Gene3D" id="3.20.20.80">
    <property type="entry name" value="Glycosidases"/>
    <property type="match status" value="1"/>
</dbReference>
<keyword evidence="2" id="KW-0812">Transmembrane</keyword>
<organism evidence="4 5">
    <name type="scientific">Biomphalaria glabrata</name>
    <name type="common">Bloodfluke planorb</name>
    <name type="synonym">Freshwater snail</name>
    <dbReference type="NCBI Taxonomy" id="6526"/>
    <lineage>
        <taxon>Eukaryota</taxon>
        <taxon>Metazoa</taxon>
        <taxon>Spiralia</taxon>
        <taxon>Lophotrochozoa</taxon>
        <taxon>Mollusca</taxon>
        <taxon>Gastropoda</taxon>
        <taxon>Heterobranchia</taxon>
        <taxon>Euthyneura</taxon>
        <taxon>Panpulmonata</taxon>
        <taxon>Hygrophila</taxon>
        <taxon>Lymnaeoidea</taxon>
        <taxon>Planorbidae</taxon>
        <taxon>Biomphalaria</taxon>
    </lineage>
</organism>
<dbReference type="Pfam" id="PF00128">
    <property type="entry name" value="Alpha-amylase"/>
    <property type="match status" value="1"/>
</dbReference>
<reference evidence="5" key="1">
    <citation type="submission" date="2025-08" db="UniProtKB">
        <authorList>
            <consortium name="RefSeq"/>
        </authorList>
    </citation>
    <scope>IDENTIFICATION</scope>
</reference>
<dbReference type="GO" id="GO:0015180">
    <property type="term" value="F:L-alanine transmembrane transporter activity"/>
    <property type="evidence" value="ECO:0007669"/>
    <property type="project" value="TreeGrafter"/>
</dbReference>
<dbReference type="InterPro" id="IPR031984">
    <property type="entry name" value="SLC3A2_N"/>
</dbReference>
<accession>A0A9U8EJU5</accession>
<feature type="domain" description="Glycosyl hydrolase family 13 catalytic" evidence="3">
    <location>
        <begin position="133"/>
        <end position="517"/>
    </location>
</feature>
<dbReference type="AlphaFoldDB" id="A0A9U8EJU5"/>
<dbReference type="OrthoDB" id="1740265at2759"/>
<dbReference type="Proteomes" id="UP001165740">
    <property type="component" value="Chromosome 3"/>
</dbReference>
<evidence type="ECO:0000256" key="2">
    <source>
        <dbReference type="SAM" id="Phobius"/>
    </source>
</evidence>
<dbReference type="GO" id="GO:0015190">
    <property type="term" value="F:L-leucine transmembrane transporter activity"/>
    <property type="evidence" value="ECO:0007669"/>
    <property type="project" value="TreeGrafter"/>
</dbReference>
<dbReference type="InterPro" id="IPR013780">
    <property type="entry name" value="Glyco_hydro_b"/>
</dbReference>
<dbReference type="InterPro" id="IPR045857">
    <property type="entry name" value="O16G_dom_2"/>
</dbReference>
<protein>
    <submittedName>
        <fullName evidence="5">Maltase A1-like</fullName>
    </submittedName>
</protein>
<dbReference type="PANTHER" id="PTHR46673:SF1">
    <property type="entry name" value="4F2 CELL-SURFACE ANTIGEN HEAVY CHAIN"/>
    <property type="match status" value="1"/>
</dbReference>
<dbReference type="KEGG" id="bgt:106073919"/>
<evidence type="ECO:0000313" key="5">
    <source>
        <dbReference type="RefSeq" id="XP_013090052.2"/>
    </source>
</evidence>
<sequence length="636" mass="72782">MTEPGEVLKSEEKSPLNDDSTRVDIDADESSAHLIKNGGAGDIPDVDEYKTTVVGDRTPASSDGEVSFTGLGKDEVLRYANDPFWVRLRWILFILFWVGWIAMLVTAITIIVVAPRCPPRPDQKWYNTETVYKVLAKSFKDSNGDGVGDHPGMLEKLNYITDTLGAKAIWISSIFKSDNDGENGIIDHKELSEKMNVNKADFINWIKKMRKEGKKIILDLIPNHSSKKHEWFEKFLKGEAPYKDYYISNKTQESLNWKDEKNNSLWAKEGIIEYLHQFSASHPDLNLKNPAVVDEIKNIMKYWFEAGVSGFYIHDLEYLVEDLNDVNGQSNTQDTLQFLEELRKVADDYSDKPGRERALFGFVQTADRNQTLEYWGNDEKKRLHIVVPDLSNIDLSCNSKCVKKLLENILEKDKWLGLQLTNEKSDRVATRLDNKDGNYKKRLTVAHALQLLIQGTPINYYGDEIGQRNGEKNSTLNLNGREVIMSPMQWNTDKYAGFSTVEPWYSVSTTYKLDNVDGELAHFTTSSSLKQFKNLLKLRERESFRWGKTQVYAPNDDLLMFTRKAERFPSFLVLINTGNSSLHVAPSNIEMADVPNIGQVRFHSRNVEIDQEINIADFALNLEPFEIVVFEFPSKD</sequence>
<dbReference type="GO" id="GO:0015173">
    <property type="term" value="F:aromatic amino acid transmembrane transporter activity"/>
    <property type="evidence" value="ECO:0007669"/>
    <property type="project" value="TreeGrafter"/>
</dbReference>
<dbReference type="Gene3D" id="3.90.400.10">
    <property type="entry name" value="Oligo-1,6-glucosidase, Domain 2"/>
    <property type="match status" value="1"/>
</dbReference>
<keyword evidence="4" id="KW-1185">Reference proteome</keyword>
<feature type="region of interest" description="Disordered" evidence="1">
    <location>
        <begin position="1"/>
        <end position="23"/>
    </location>
</feature>
<dbReference type="Pfam" id="PF16028">
    <property type="entry name" value="SLC3A2_N"/>
    <property type="match status" value="1"/>
</dbReference>
<name>A0A9U8EJU5_BIOGL</name>
<dbReference type="InterPro" id="IPR042280">
    <property type="entry name" value="SLC3A2"/>
</dbReference>
<dbReference type="GO" id="GO:0016323">
    <property type="term" value="C:basolateral plasma membrane"/>
    <property type="evidence" value="ECO:0007669"/>
    <property type="project" value="TreeGrafter"/>
</dbReference>
<dbReference type="GO" id="GO:0005975">
    <property type="term" value="P:carbohydrate metabolic process"/>
    <property type="evidence" value="ECO:0007669"/>
    <property type="project" value="InterPro"/>
</dbReference>
<evidence type="ECO:0000259" key="3">
    <source>
        <dbReference type="SMART" id="SM00642"/>
    </source>
</evidence>
<gene>
    <name evidence="5" type="primary">LOC106073919</name>
</gene>
<proteinExistence type="predicted"/>
<dbReference type="InterPro" id="IPR017853">
    <property type="entry name" value="GH"/>
</dbReference>
<dbReference type="SUPFAM" id="SSF51445">
    <property type="entry name" value="(Trans)glycosidases"/>
    <property type="match status" value="1"/>
</dbReference>
<feature type="transmembrane region" description="Helical" evidence="2">
    <location>
        <begin position="90"/>
        <end position="114"/>
    </location>
</feature>
<dbReference type="GO" id="GO:1904273">
    <property type="term" value="P:L-alanine import across plasma membrane"/>
    <property type="evidence" value="ECO:0007669"/>
    <property type="project" value="TreeGrafter"/>
</dbReference>
<dbReference type="OMA" id="AWQFTDY"/>
<dbReference type="Gene3D" id="2.60.40.1180">
    <property type="entry name" value="Golgi alpha-mannosidase II"/>
    <property type="match status" value="1"/>
</dbReference>
<dbReference type="InterPro" id="IPR006047">
    <property type="entry name" value="GH13_cat_dom"/>
</dbReference>
<dbReference type="GO" id="GO:0015823">
    <property type="term" value="P:phenylalanine transport"/>
    <property type="evidence" value="ECO:0007669"/>
    <property type="project" value="TreeGrafter"/>
</dbReference>
<dbReference type="GO" id="GO:1903801">
    <property type="term" value="P:L-leucine import across plasma membrane"/>
    <property type="evidence" value="ECO:0007669"/>
    <property type="project" value="TreeGrafter"/>
</dbReference>
<keyword evidence="2" id="KW-1133">Transmembrane helix</keyword>
<dbReference type="GeneID" id="106073919"/>
<evidence type="ECO:0000313" key="4">
    <source>
        <dbReference type="Proteomes" id="UP001165740"/>
    </source>
</evidence>
<keyword evidence="2" id="KW-0472">Membrane</keyword>
<dbReference type="GO" id="GO:0016324">
    <property type="term" value="C:apical plasma membrane"/>
    <property type="evidence" value="ECO:0007669"/>
    <property type="project" value="TreeGrafter"/>
</dbReference>
<evidence type="ECO:0000256" key="1">
    <source>
        <dbReference type="SAM" id="MobiDB-lite"/>
    </source>
</evidence>